<organism evidence="2 3">
    <name type="scientific">Alloprevotella tannerae ATCC 51259</name>
    <dbReference type="NCBI Taxonomy" id="626522"/>
    <lineage>
        <taxon>Bacteria</taxon>
        <taxon>Pseudomonadati</taxon>
        <taxon>Bacteroidota</taxon>
        <taxon>Bacteroidia</taxon>
        <taxon>Bacteroidales</taxon>
        <taxon>Prevotellaceae</taxon>
        <taxon>Alloprevotella</taxon>
    </lineage>
</organism>
<keyword evidence="3" id="KW-1185">Reference proteome</keyword>
<evidence type="ECO:0008006" key="4">
    <source>
        <dbReference type="Google" id="ProtNLM"/>
    </source>
</evidence>
<reference evidence="2" key="1">
    <citation type="submission" date="2009-09" db="EMBL/GenBank/DDBJ databases">
        <authorList>
            <person name="Weinstock G."/>
            <person name="Sodergren E."/>
            <person name="Clifton S."/>
            <person name="Fulton L."/>
            <person name="Fulton B."/>
            <person name="Courtney L."/>
            <person name="Fronick C."/>
            <person name="Harrison M."/>
            <person name="Strong C."/>
            <person name="Farmer C."/>
            <person name="Delahaunty K."/>
            <person name="Markovic C."/>
            <person name="Hall O."/>
            <person name="Minx P."/>
            <person name="Tomlinson C."/>
            <person name="Mitreva M."/>
            <person name="Nelson J."/>
            <person name="Hou S."/>
            <person name="Wollam A."/>
            <person name="Pepin K.H."/>
            <person name="Johnson M."/>
            <person name="Bhonagiri V."/>
            <person name="Nash W.E."/>
            <person name="Warren W."/>
            <person name="Chinwalla A."/>
            <person name="Mardis E.R."/>
            <person name="Wilson R.K."/>
        </authorList>
    </citation>
    <scope>NUCLEOTIDE SEQUENCE [LARGE SCALE GENOMIC DNA]</scope>
    <source>
        <strain evidence="2">ATCC 51259</strain>
    </source>
</reference>
<evidence type="ECO:0000313" key="3">
    <source>
        <dbReference type="Proteomes" id="UP000003460"/>
    </source>
</evidence>
<protein>
    <recommendedName>
        <fullName evidence="4">Fibrobacter succinogene major paralogous domain protein</fullName>
    </recommendedName>
</protein>
<gene>
    <name evidence="2" type="ORF">GCWU000325_01050</name>
</gene>
<sequence>MKTKKICRRRKQLVTNKNYKTMKRKMKTNILSLLSLTALLFAACATDDLDPGKQKPGSEIDTTGLTAFSMVKPNEGPETRLSGEYTGSGVDFYWSDDDNLFVNTHAEGPSREWLRDKWNNIYELAGTVSGGPGRAPRATFWFEGEFTKPEYRVRYLGKNHGAYHDLDEIYIPEDLNYLGPFIYGVKRSRHGDFATGIAHRQPDGNYTFTLEHKGSYITFRPYSDHAPFTKWGGLYVRYIDVMADQALCGRFKIKGDTIDLSSRPVDDQYKKSTCYHHYNDLLRLTVGNPPAVPPVPGEGHKYDTPLYAIMSIAPGTYTNFTVRYCFLIRSTGRYGYVTKTYPRVTFTAGKNKVISQNMQVHEYPADTYYMWDAAVGQHYWKGYEWNGPNPNQPPYSSADQIGDKNPKNNQDPRWYNEVAPYADPTGAAPAVAATRSCKDLPNVNELCWYAKYGFGYGGDYEIYSVMNYLESHKVWFRKLSAIAKSVGKTVDELKAKAPDGIDYTRSIKKPDFGNGSLTMEKPDNLKDYFCLPMMGAYVPDTNGNGYFGNMGETLYYWSSTPVPGHPDYAYALQAGRFTYGPEVVIIPRKHGACTMWPTDR</sequence>
<dbReference type="Proteomes" id="UP000003460">
    <property type="component" value="Unassembled WGS sequence"/>
</dbReference>
<dbReference type="HOGENOM" id="CLU_035806_0_0_10"/>
<dbReference type="EMBL" id="ACIJ02000018">
    <property type="protein sequence ID" value="EEX71520.1"/>
    <property type="molecule type" value="Genomic_DNA"/>
</dbReference>
<name>C9LFR2_9BACT</name>
<proteinExistence type="predicted"/>
<dbReference type="eggNOG" id="ENOG5033PXS">
    <property type="taxonomic scope" value="Bacteria"/>
</dbReference>
<dbReference type="STRING" id="626522.GCWU000325_01050"/>
<accession>C9LFR2</accession>
<dbReference type="AlphaFoldDB" id="C9LFR2"/>
<feature type="region of interest" description="Disordered" evidence="1">
    <location>
        <begin position="391"/>
        <end position="412"/>
    </location>
</feature>
<evidence type="ECO:0000313" key="2">
    <source>
        <dbReference type="EMBL" id="EEX71520.1"/>
    </source>
</evidence>
<evidence type="ECO:0000256" key="1">
    <source>
        <dbReference type="SAM" id="MobiDB-lite"/>
    </source>
</evidence>
<comment type="caution">
    <text evidence="2">The sequence shown here is derived from an EMBL/GenBank/DDBJ whole genome shotgun (WGS) entry which is preliminary data.</text>
</comment>